<keyword evidence="1" id="KW-0812">Transmembrane</keyword>
<keyword evidence="1" id="KW-0472">Membrane</keyword>
<feature type="signal peptide" evidence="2">
    <location>
        <begin position="1"/>
        <end position="18"/>
    </location>
</feature>
<evidence type="ECO:0000256" key="1">
    <source>
        <dbReference type="SAM" id="Phobius"/>
    </source>
</evidence>
<comment type="caution">
    <text evidence="3">The sequence shown here is derived from an EMBL/GenBank/DDBJ whole genome shotgun (WGS) entry which is preliminary data.</text>
</comment>
<feature type="chain" id="PRO_5032301738" evidence="2">
    <location>
        <begin position="19"/>
        <end position="246"/>
    </location>
</feature>
<keyword evidence="1" id="KW-1133">Transmembrane helix</keyword>
<evidence type="ECO:0000256" key="2">
    <source>
        <dbReference type="SAM" id="SignalP"/>
    </source>
</evidence>
<feature type="transmembrane region" description="Helical" evidence="1">
    <location>
        <begin position="205"/>
        <end position="230"/>
    </location>
</feature>
<organism evidence="3 4">
    <name type="scientific">Digitaria exilis</name>
    <dbReference type="NCBI Taxonomy" id="1010633"/>
    <lineage>
        <taxon>Eukaryota</taxon>
        <taxon>Viridiplantae</taxon>
        <taxon>Streptophyta</taxon>
        <taxon>Embryophyta</taxon>
        <taxon>Tracheophyta</taxon>
        <taxon>Spermatophyta</taxon>
        <taxon>Magnoliopsida</taxon>
        <taxon>Liliopsida</taxon>
        <taxon>Poales</taxon>
        <taxon>Poaceae</taxon>
        <taxon>PACMAD clade</taxon>
        <taxon>Panicoideae</taxon>
        <taxon>Panicodae</taxon>
        <taxon>Paniceae</taxon>
        <taxon>Anthephorinae</taxon>
        <taxon>Digitaria</taxon>
    </lineage>
</organism>
<name>A0A835DY20_9POAL</name>
<accession>A0A835DY20</accession>
<protein>
    <submittedName>
        <fullName evidence="3">Uncharacterized protein</fullName>
    </submittedName>
</protein>
<evidence type="ECO:0000313" key="3">
    <source>
        <dbReference type="EMBL" id="KAF8647679.1"/>
    </source>
</evidence>
<keyword evidence="2" id="KW-0732">Signal</keyword>
<evidence type="ECO:0000313" key="4">
    <source>
        <dbReference type="Proteomes" id="UP000636709"/>
    </source>
</evidence>
<sequence>MLAVLLLLCAAAVTGVTAARVDTFSYPSFDATTTQDLVAASNAWLLLSASVLFIRGDIFAKYNRTEGFLLLSRAVDVWRPGPTAIPALEASFHTSFKLAGAAPVAFVVLIDRYPTLGGRDSLRGSGNYSSPYDGVSVAVDTLASVEVGPVRSYGRDDPAVGLNVTVTPNVTAATTRTIWIDSDAAARHCRDLTVDSFREKRGTSWWVILLAVLGSVAVTAAIVTVAVCYFQSRWRRRQQLDMQPKM</sequence>
<dbReference type="InterPro" id="IPR013320">
    <property type="entry name" value="ConA-like_dom_sf"/>
</dbReference>
<dbReference type="OrthoDB" id="660141at2759"/>
<dbReference type="EMBL" id="JACEFO010002840">
    <property type="protein sequence ID" value="KAF8647679.1"/>
    <property type="molecule type" value="Genomic_DNA"/>
</dbReference>
<dbReference type="SUPFAM" id="SSF49899">
    <property type="entry name" value="Concanavalin A-like lectins/glucanases"/>
    <property type="match status" value="1"/>
</dbReference>
<proteinExistence type="predicted"/>
<gene>
    <name evidence="3" type="ORF">HU200_065318</name>
</gene>
<dbReference type="Proteomes" id="UP000636709">
    <property type="component" value="Unassembled WGS sequence"/>
</dbReference>
<keyword evidence="4" id="KW-1185">Reference proteome</keyword>
<dbReference type="AlphaFoldDB" id="A0A835DY20"/>
<dbReference type="Gramene" id="Dexi7A01G0000110.1">
    <property type="protein sequence ID" value="Dexi7A01G0000110.1:cds"/>
    <property type="gene ID" value="Dexi7A01G0000110"/>
</dbReference>
<reference evidence="3" key="1">
    <citation type="submission" date="2020-07" db="EMBL/GenBank/DDBJ databases">
        <title>Genome sequence and genetic diversity analysis of an under-domesticated orphan crop, white fonio (Digitaria exilis).</title>
        <authorList>
            <person name="Bennetzen J.L."/>
            <person name="Chen S."/>
            <person name="Ma X."/>
            <person name="Wang X."/>
            <person name="Yssel A.E.J."/>
            <person name="Chaluvadi S.R."/>
            <person name="Johnson M."/>
            <person name="Gangashetty P."/>
            <person name="Hamidou F."/>
            <person name="Sanogo M.D."/>
            <person name="Zwaenepoel A."/>
            <person name="Wallace J."/>
            <person name="Van De Peer Y."/>
            <person name="Van Deynze A."/>
        </authorList>
    </citation>
    <scope>NUCLEOTIDE SEQUENCE</scope>
    <source>
        <tissue evidence="3">Leaves</tissue>
    </source>
</reference>